<dbReference type="Proteomes" id="UP001597353">
    <property type="component" value="Unassembled WGS sequence"/>
</dbReference>
<comment type="similarity">
    <text evidence="2">Belongs to the D-isomer specific 2-hydroxyacid dehydrogenase family.</text>
</comment>
<feature type="domain" description="D-isomer specific 2-hydroxyacid dehydrogenase catalytic" evidence="3">
    <location>
        <begin position="4"/>
        <end position="307"/>
    </location>
</feature>
<sequence>MKCLIVQPIHDRGRAMLRAAGVEPVPCPTPDMDTVARLIPGCAAVITRDAGLSAQAIAAGDALRVVVVHGTGHDAVDKVAASARGVMVCNTPGANARSVAELALGLIVAAARGVAGADRAERAGQPGFRESARFAELSGKTALIVGWGAIGRDLGRMLDAALGMRVLVHSPNAPDTGGFARTASLEEGLAQADVVSLHTPMRPGNRHMMNDARFSLMKPGAVLVNLARAGLVDEDALARALGSGRLAGAGLDVYSPGAPLGPLAAQNVIFTPHLGATTEEALIRVAEGAAGHVLTALAGGVPETALNLADLRGQHP</sequence>
<keyword evidence="1 2" id="KW-0560">Oxidoreductase</keyword>
<proteinExistence type="inferred from homology"/>
<evidence type="ECO:0000256" key="2">
    <source>
        <dbReference type="RuleBase" id="RU003719"/>
    </source>
</evidence>
<dbReference type="Gene3D" id="3.40.50.720">
    <property type="entry name" value="NAD(P)-binding Rossmann-like Domain"/>
    <property type="match status" value="2"/>
</dbReference>
<dbReference type="EMBL" id="JBHUGH010000002">
    <property type="protein sequence ID" value="MFD1911220.1"/>
    <property type="molecule type" value="Genomic_DNA"/>
</dbReference>
<dbReference type="SUPFAM" id="SSF52283">
    <property type="entry name" value="Formate/glycerate dehydrogenase catalytic domain-like"/>
    <property type="match status" value="1"/>
</dbReference>
<gene>
    <name evidence="5" type="ORF">ACFSGJ_03215</name>
</gene>
<dbReference type="SUPFAM" id="SSF51735">
    <property type="entry name" value="NAD(P)-binding Rossmann-fold domains"/>
    <property type="match status" value="1"/>
</dbReference>
<dbReference type="InterPro" id="IPR036291">
    <property type="entry name" value="NAD(P)-bd_dom_sf"/>
</dbReference>
<organism evidence="5 6">
    <name type="scientific">Halodurantibacterium flavum</name>
    <dbReference type="NCBI Taxonomy" id="1382802"/>
    <lineage>
        <taxon>Bacteria</taxon>
        <taxon>Pseudomonadati</taxon>
        <taxon>Pseudomonadota</taxon>
        <taxon>Alphaproteobacteria</taxon>
        <taxon>Rhodobacterales</taxon>
        <taxon>Paracoccaceae</taxon>
        <taxon>Halodurantibacterium</taxon>
    </lineage>
</organism>
<keyword evidence="6" id="KW-1185">Reference proteome</keyword>
<evidence type="ECO:0000313" key="5">
    <source>
        <dbReference type="EMBL" id="MFD1911220.1"/>
    </source>
</evidence>
<evidence type="ECO:0000259" key="3">
    <source>
        <dbReference type="Pfam" id="PF00389"/>
    </source>
</evidence>
<dbReference type="Pfam" id="PF02826">
    <property type="entry name" value="2-Hacid_dh_C"/>
    <property type="match status" value="1"/>
</dbReference>
<dbReference type="Pfam" id="PF00389">
    <property type="entry name" value="2-Hacid_dh"/>
    <property type="match status" value="1"/>
</dbReference>
<dbReference type="InterPro" id="IPR006139">
    <property type="entry name" value="D-isomer_2_OHA_DH_cat_dom"/>
</dbReference>
<comment type="caution">
    <text evidence="5">The sequence shown here is derived from an EMBL/GenBank/DDBJ whole genome shotgun (WGS) entry which is preliminary data.</text>
</comment>
<evidence type="ECO:0000313" key="6">
    <source>
        <dbReference type="Proteomes" id="UP001597353"/>
    </source>
</evidence>
<reference evidence="6" key="1">
    <citation type="journal article" date="2019" name="Int. J. Syst. Evol. Microbiol.">
        <title>The Global Catalogue of Microorganisms (GCM) 10K type strain sequencing project: providing services to taxonomists for standard genome sequencing and annotation.</title>
        <authorList>
            <consortium name="The Broad Institute Genomics Platform"/>
            <consortium name="The Broad Institute Genome Sequencing Center for Infectious Disease"/>
            <person name="Wu L."/>
            <person name="Ma J."/>
        </authorList>
    </citation>
    <scope>NUCLEOTIDE SEQUENCE [LARGE SCALE GENOMIC DNA]</scope>
    <source>
        <strain evidence="6">CGMCC 4.7242</strain>
    </source>
</reference>
<dbReference type="InterPro" id="IPR050223">
    <property type="entry name" value="D-isomer_2-hydroxyacid_DH"/>
</dbReference>
<evidence type="ECO:0000259" key="4">
    <source>
        <dbReference type="Pfam" id="PF02826"/>
    </source>
</evidence>
<dbReference type="RefSeq" id="WP_390259431.1">
    <property type="nucleotide sequence ID" value="NZ_JBHUGH010000002.1"/>
</dbReference>
<evidence type="ECO:0000256" key="1">
    <source>
        <dbReference type="ARBA" id="ARBA00023002"/>
    </source>
</evidence>
<protein>
    <submittedName>
        <fullName evidence="5">NAD(P)-dependent oxidoreductase</fullName>
    </submittedName>
</protein>
<accession>A0ABW4S0X5</accession>
<feature type="domain" description="D-isomer specific 2-hydroxyacid dehydrogenase NAD-binding" evidence="4">
    <location>
        <begin position="104"/>
        <end position="275"/>
    </location>
</feature>
<dbReference type="InterPro" id="IPR006140">
    <property type="entry name" value="D-isomer_DH_NAD-bd"/>
</dbReference>
<dbReference type="PANTHER" id="PTHR10996">
    <property type="entry name" value="2-HYDROXYACID DEHYDROGENASE-RELATED"/>
    <property type="match status" value="1"/>
</dbReference>
<name>A0ABW4S0X5_9RHOB</name>
<dbReference type="PANTHER" id="PTHR10996:SF283">
    <property type="entry name" value="GLYOXYLATE_HYDROXYPYRUVATE REDUCTASE B"/>
    <property type="match status" value="1"/>
</dbReference>